<accession>A0A0R1S090</accession>
<evidence type="ECO:0000313" key="2">
    <source>
        <dbReference type="Proteomes" id="UP000051264"/>
    </source>
</evidence>
<dbReference type="PATRIC" id="fig|1423747.3.peg.1884"/>
<dbReference type="InterPro" id="IPR011204">
    <property type="entry name" value="Virulence_RhuM-like"/>
</dbReference>
<proteinExistence type="predicted"/>
<gene>
    <name evidence="1" type="ORF">FC69_GL001855</name>
</gene>
<dbReference type="AlphaFoldDB" id="A0A0R1S090"/>
<name>A0A0R1S090_9LACO</name>
<dbReference type="PIRSF" id="PIRSF015268">
    <property type="entry name" value="Virulence_RhuM"/>
    <property type="match status" value="1"/>
</dbReference>
<evidence type="ECO:0000313" key="1">
    <source>
        <dbReference type="EMBL" id="KRL59096.1"/>
    </source>
</evidence>
<evidence type="ECO:0008006" key="3">
    <source>
        <dbReference type="Google" id="ProtNLM"/>
    </source>
</evidence>
<organism evidence="1 2">
    <name type="scientific">Latilactobacillus fuchuensis DSM 14340 = JCM 11249</name>
    <dbReference type="NCBI Taxonomy" id="1423747"/>
    <lineage>
        <taxon>Bacteria</taxon>
        <taxon>Bacillati</taxon>
        <taxon>Bacillota</taxon>
        <taxon>Bacilli</taxon>
        <taxon>Lactobacillales</taxon>
        <taxon>Lactobacillaceae</taxon>
        <taxon>Latilactobacillus</taxon>
    </lineage>
</organism>
<dbReference type="Pfam" id="PF13310">
    <property type="entry name" value="Virulence_RhuM"/>
    <property type="match status" value="1"/>
</dbReference>
<sequence length="329" mass="38234">MSNDVILYRTDDGLTKIELHLTNGTVWLSQLEIAELFQTTKQNVSKHIKAIIEDGELDENRTVNQQLTVQEEGIRKISRKLTFYNLDMILAIGYRVRSARGAQFRRYASTILKEYLIEGAALDTEKLTNNVTYFKQLQKRIRDIRSSERLFYQQVLDIFATSVDYDGSNIVAKTFFQTVQNKMLFAVTGQTAPELIFSRLDAQKDDLGLTNYQGHYPRKSDLKVSKNYLNEQELNRLNLIVSGYLDTAEYQAETQTAMTMADWQAEIDRYLDYQRADILKNKGAVSRQTANLKVNQAYEHYQKNHHEVTQVDEDYFKALKNEIHQLKED</sequence>
<protein>
    <recommendedName>
        <fullName evidence="3">Bro-N domain-containing protein</fullName>
    </recommendedName>
</protein>
<dbReference type="OrthoDB" id="9802752at2"/>
<reference evidence="1 2" key="1">
    <citation type="journal article" date="2015" name="Genome Announc.">
        <title>Expanding the biotechnology potential of lactobacilli through comparative genomics of 213 strains and associated genera.</title>
        <authorList>
            <person name="Sun Z."/>
            <person name="Harris H.M."/>
            <person name="McCann A."/>
            <person name="Guo C."/>
            <person name="Argimon S."/>
            <person name="Zhang W."/>
            <person name="Yang X."/>
            <person name="Jeffery I.B."/>
            <person name="Cooney J.C."/>
            <person name="Kagawa T.F."/>
            <person name="Liu W."/>
            <person name="Song Y."/>
            <person name="Salvetti E."/>
            <person name="Wrobel A."/>
            <person name="Rasinkangas P."/>
            <person name="Parkhill J."/>
            <person name="Rea M.C."/>
            <person name="O'Sullivan O."/>
            <person name="Ritari J."/>
            <person name="Douillard F.P."/>
            <person name="Paul Ross R."/>
            <person name="Yang R."/>
            <person name="Briner A.E."/>
            <person name="Felis G.E."/>
            <person name="de Vos W.M."/>
            <person name="Barrangou R."/>
            <person name="Klaenhammer T.R."/>
            <person name="Caufield P.W."/>
            <person name="Cui Y."/>
            <person name="Zhang H."/>
            <person name="O'Toole P.W."/>
        </authorList>
    </citation>
    <scope>NUCLEOTIDE SEQUENCE [LARGE SCALE GENOMIC DNA]</scope>
    <source>
        <strain evidence="1 2">DSM 14340</strain>
    </source>
</reference>
<dbReference type="Proteomes" id="UP000051264">
    <property type="component" value="Unassembled WGS sequence"/>
</dbReference>
<dbReference type="PANTHER" id="PTHR35810">
    <property type="entry name" value="CYTOPLASMIC PROTEIN-RELATED"/>
    <property type="match status" value="1"/>
</dbReference>
<dbReference type="eggNOG" id="COG3943">
    <property type="taxonomic scope" value="Bacteria"/>
</dbReference>
<dbReference type="RefSeq" id="WP_025082987.1">
    <property type="nucleotide sequence ID" value="NZ_AZEX01000055.1"/>
</dbReference>
<dbReference type="PANTHER" id="PTHR35810:SF1">
    <property type="entry name" value="CYTOPLASMIC PROTEIN"/>
    <property type="match status" value="1"/>
</dbReference>
<comment type="caution">
    <text evidence="1">The sequence shown here is derived from an EMBL/GenBank/DDBJ whole genome shotgun (WGS) entry which is preliminary data.</text>
</comment>
<dbReference type="STRING" id="1423747.FC69_GL001855"/>
<dbReference type="EMBL" id="AZEX01000055">
    <property type="protein sequence ID" value="KRL59096.1"/>
    <property type="molecule type" value="Genomic_DNA"/>
</dbReference>